<dbReference type="Pfam" id="PF10545">
    <property type="entry name" value="MADF_DNA_bdg"/>
    <property type="match status" value="1"/>
</dbReference>
<dbReference type="PANTHER" id="PTHR21505:SF12">
    <property type="entry name" value="MADF DOMAIN-CONTAINING PROTEIN-RELATED"/>
    <property type="match status" value="1"/>
</dbReference>
<accession>A0A2S2N9C2</accession>
<gene>
    <name evidence="2" type="ORF">g.20863</name>
</gene>
<dbReference type="InterPro" id="IPR006578">
    <property type="entry name" value="MADF-dom"/>
</dbReference>
<reference evidence="2" key="1">
    <citation type="submission" date="2018-04" db="EMBL/GenBank/DDBJ databases">
        <title>Transcriptome of Schizaphis graminum biotype I.</title>
        <authorList>
            <person name="Scully E.D."/>
            <person name="Geib S.M."/>
            <person name="Palmer N.A."/>
            <person name="Koch K."/>
            <person name="Bradshaw J."/>
            <person name="Heng-Moss T."/>
            <person name="Sarath G."/>
        </authorList>
    </citation>
    <scope>NUCLEOTIDE SEQUENCE</scope>
</reference>
<proteinExistence type="predicted"/>
<dbReference type="PANTHER" id="PTHR21505">
    <property type="entry name" value="MADF DOMAIN-CONTAINING PROTEIN-RELATED"/>
    <property type="match status" value="1"/>
</dbReference>
<feature type="domain" description="MADF" evidence="1">
    <location>
        <begin position="13"/>
        <end position="110"/>
    </location>
</feature>
<organism evidence="2">
    <name type="scientific">Schizaphis graminum</name>
    <name type="common">Green bug aphid</name>
    <dbReference type="NCBI Taxonomy" id="13262"/>
    <lineage>
        <taxon>Eukaryota</taxon>
        <taxon>Metazoa</taxon>
        <taxon>Ecdysozoa</taxon>
        <taxon>Arthropoda</taxon>
        <taxon>Hexapoda</taxon>
        <taxon>Insecta</taxon>
        <taxon>Pterygota</taxon>
        <taxon>Neoptera</taxon>
        <taxon>Paraneoptera</taxon>
        <taxon>Hemiptera</taxon>
        <taxon>Sternorrhyncha</taxon>
        <taxon>Aphidomorpha</taxon>
        <taxon>Aphidoidea</taxon>
        <taxon>Aphididae</taxon>
        <taxon>Aphidini</taxon>
        <taxon>Schizaphis</taxon>
    </lineage>
</organism>
<evidence type="ECO:0000313" key="2">
    <source>
        <dbReference type="EMBL" id="MBY13739.1"/>
    </source>
</evidence>
<protein>
    <recommendedName>
        <fullName evidence="1">MADF domain-containing protein</fullName>
    </recommendedName>
</protein>
<sequence>MSVYKMNITQTIKFVELYRDAECLWKINSEMYKDRNTRVGALKKICDNMGIDGFGIREVAQKIKNIRSAYYQELKKINNSKKSGASAIDIYQPKVPWFTIVHSFLKQNPEINKTVSNRSSSQVQCDNTSKQLEDEDSCGLNDQIEVNLSNEKESGQRFKLPPISSQAAQSKKRRFQNQCTSPSYIEEAINKSDSIQKNSSLETEFDIWCQSLAKQLNNMETLRALQLQMQIQIIVSKERIEYEMQKNHDLSGNHSKVDTSAETYQLPPVLGRGEKQ</sequence>
<dbReference type="AlphaFoldDB" id="A0A2S2N9C2"/>
<evidence type="ECO:0000259" key="1">
    <source>
        <dbReference type="PROSITE" id="PS51029"/>
    </source>
</evidence>
<dbReference type="EMBL" id="GGMR01001120">
    <property type="protein sequence ID" value="MBY13739.1"/>
    <property type="molecule type" value="Transcribed_RNA"/>
</dbReference>
<dbReference type="SMART" id="SM00595">
    <property type="entry name" value="MADF"/>
    <property type="match status" value="1"/>
</dbReference>
<dbReference type="PROSITE" id="PS51029">
    <property type="entry name" value="MADF"/>
    <property type="match status" value="1"/>
</dbReference>
<name>A0A2S2N9C2_SCHGA</name>